<dbReference type="EMBL" id="JAUTXU010000075">
    <property type="protein sequence ID" value="KAK3711581.1"/>
    <property type="molecule type" value="Genomic_DNA"/>
</dbReference>
<accession>A0ACC3N8T0</accession>
<keyword evidence="2" id="KW-1185">Reference proteome</keyword>
<gene>
    <name evidence="1" type="ORF">LTR37_009572</name>
</gene>
<dbReference type="Proteomes" id="UP001281147">
    <property type="component" value="Unassembled WGS sequence"/>
</dbReference>
<evidence type="ECO:0000313" key="1">
    <source>
        <dbReference type="EMBL" id="KAK3711581.1"/>
    </source>
</evidence>
<sequence>MHLQSVVTILAFTATALSAARPPPGYPYPYPDPQNSTSSTSVTSAITGDPDNTSRTSTSSTPSTTGSTSSSSSSTSSSACPTAVTITSIRSTCPATTGCPTRSTTTATDTVTRFSTRTTTRTIFVTSTPGPVVDLIAYEERLCGADPVDRNGNPPNFQQIQLTLPTSDDGTPSYGSSNCARTTQDPASFSWDVVSFDDVPANCDVRFYTGDSCFDENGGYTNINMVGGQNECHNLRRIRSVQLVCGRNA</sequence>
<protein>
    <submittedName>
        <fullName evidence="1">Uncharacterized protein</fullName>
    </submittedName>
</protein>
<reference evidence="1" key="1">
    <citation type="submission" date="2023-07" db="EMBL/GenBank/DDBJ databases">
        <title>Black Yeasts Isolated from many extreme environments.</title>
        <authorList>
            <person name="Coleine C."/>
            <person name="Stajich J.E."/>
            <person name="Selbmann L."/>
        </authorList>
    </citation>
    <scope>NUCLEOTIDE SEQUENCE</scope>
    <source>
        <strain evidence="1">CCFEE 5714</strain>
    </source>
</reference>
<proteinExistence type="predicted"/>
<organism evidence="1 2">
    <name type="scientific">Vermiconidia calcicola</name>
    <dbReference type="NCBI Taxonomy" id="1690605"/>
    <lineage>
        <taxon>Eukaryota</taxon>
        <taxon>Fungi</taxon>
        <taxon>Dikarya</taxon>
        <taxon>Ascomycota</taxon>
        <taxon>Pezizomycotina</taxon>
        <taxon>Dothideomycetes</taxon>
        <taxon>Dothideomycetidae</taxon>
        <taxon>Mycosphaerellales</taxon>
        <taxon>Extremaceae</taxon>
        <taxon>Vermiconidia</taxon>
    </lineage>
</organism>
<evidence type="ECO:0000313" key="2">
    <source>
        <dbReference type="Proteomes" id="UP001281147"/>
    </source>
</evidence>
<name>A0ACC3N8T0_9PEZI</name>
<comment type="caution">
    <text evidence="1">The sequence shown here is derived from an EMBL/GenBank/DDBJ whole genome shotgun (WGS) entry which is preliminary data.</text>
</comment>